<comment type="caution">
    <text evidence="1">The sequence shown here is derived from an EMBL/GenBank/DDBJ whole genome shotgun (WGS) entry which is preliminary data.</text>
</comment>
<evidence type="ECO:0000313" key="2">
    <source>
        <dbReference type="Proteomes" id="UP000317778"/>
    </source>
</evidence>
<accession>A0A532URS0</accession>
<proteinExistence type="predicted"/>
<reference evidence="1 2" key="1">
    <citation type="submission" date="2017-06" db="EMBL/GenBank/DDBJ databases">
        <title>Novel microbial phyla capable of carbon fixation and sulfur reduction in deep-sea sediments.</title>
        <authorList>
            <person name="Huang J."/>
            <person name="Baker B."/>
            <person name="Wang Y."/>
        </authorList>
    </citation>
    <scope>NUCLEOTIDE SEQUENCE [LARGE SCALE GENOMIC DNA]</scope>
    <source>
        <strain evidence="1">B3_TA06</strain>
    </source>
</reference>
<gene>
    <name evidence="1" type="ORF">CEE36_11080</name>
</gene>
<sequence length="106" mass="11587">MGVEELKIDPKRYYEVKIPREVFVVLPTKEIVTRKVEGCNIRDDGVCPVCGGAGKVIDPGLDELWPGMIKKVRPAQSVSCPLCGGSGSFDYSTASEITQIEVEDEN</sequence>
<evidence type="ECO:0000313" key="1">
    <source>
        <dbReference type="EMBL" id="TKJ37639.1"/>
    </source>
</evidence>
<dbReference type="Proteomes" id="UP000317778">
    <property type="component" value="Unassembled WGS sequence"/>
</dbReference>
<dbReference type="AlphaFoldDB" id="A0A532URS0"/>
<organism evidence="1 2">
    <name type="scientific">candidate division TA06 bacterium B3_TA06</name>
    <dbReference type="NCBI Taxonomy" id="2012487"/>
    <lineage>
        <taxon>Bacteria</taxon>
        <taxon>Bacteria division TA06</taxon>
    </lineage>
</organism>
<protein>
    <submittedName>
        <fullName evidence="1">Uncharacterized protein</fullName>
    </submittedName>
</protein>
<dbReference type="EMBL" id="NJBO01000032">
    <property type="protein sequence ID" value="TKJ37639.1"/>
    <property type="molecule type" value="Genomic_DNA"/>
</dbReference>
<name>A0A532URS0_UNCT6</name>